<organism evidence="1 2">
    <name type="scientific">Acinetobacter bereziniae</name>
    <name type="common">Acinetobacter genomosp. 10</name>
    <dbReference type="NCBI Taxonomy" id="106648"/>
    <lineage>
        <taxon>Bacteria</taxon>
        <taxon>Pseudomonadati</taxon>
        <taxon>Pseudomonadota</taxon>
        <taxon>Gammaproteobacteria</taxon>
        <taxon>Moraxellales</taxon>
        <taxon>Moraxellaceae</taxon>
        <taxon>Acinetobacter</taxon>
    </lineage>
</organism>
<accession>A0A833UQQ3</accession>
<dbReference type="EMBL" id="WNDP01000027">
    <property type="protein sequence ID" value="KAF1026200.1"/>
    <property type="molecule type" value="Genomic_DNA"/>
</dbReference>
<gene>
    <name evidence="1" type="ORF">GAK29_01462</name>
</gene>
<evidence type="ECO:0000313" key="2">
    <source>
        <dbReference type="Proteomes" id="UP000490535"/>
    </source>
</evidence>
<dbReference type="Proteomes" id="UP000490535">
    <property type="component" value="Unassembled WGS sequence"/>
</dbReference>
<proteinExistence type="predicted"/>
<dbReference type="AlphaFoldDB" id="A0A833UQQ3"/>
<evidence type="ECO:0000313" key="1">
    <source>
        <dbReference type="EMBL" id="KAF1026200.1"/>
    </source>
</evidence>
<protein>
    <submittedName>
        <fullName evidence="1">Uncharacterized protein</fullName>
    </submittedName>
</protein>
<comment type="caution">
    <text evidence="1">The sequence shown here is derived from an EMBL/GenBank/DDBJ whole genome shotgun (WGS) entry which is preliminary data.</text>
</comment>
<name>A0A833UQQ3_ACIBZ</name>
<sequence>MILLYWKELIIISLVILCGSLGLKLQSAQYKAKEVQILHDKMIAENNAKTANIVATYQQQRQLDAEKYASEISNINDKYVNLVSSSNRMQQKVTTYNTNLHTIARETLETYAKTGTLLFNECRKEYIDLGQYTSKVDAELDGVTRTP</sequence>
<reference evidence="2" key="1">
    <citation type="journal article" date="2020" name="MBio">
        <title>Horizontal gene transfer to a defensive symbiont with a reduced genome amongst a multipartite beetle microbiome.</title>
        <authorList>
            <person name="Waterworth S.C."/>
            <person name="Florez L.V."/>
            <person name="Rees E.R."/>
            <person name="Hertweck C."/>
            <person name="Kaltenpoth M."/>
            <person name="Kwan J.C."/>
        </authorList>
    </citation>
    <scope>NUCLEOTIDE SEQUENCE [LARGE SCALE GENOMIC DNA]</scope>
</reference>